<dbReference type="InterPro" id="IPR001640">
    <property type="entry name" value="Lgt"/>
</dbReference>
<feature type="transmembrane region" description="Helical" evidence="7">
    <location>
        <begin position="31"/>
        <end position="49"/>
    </location>
</feature>
<evidence type="ECO:0000256" key="2">
    <source>
        <dbReference type="ARBA" id="ARBA00022475"/>
    </source>
</evidence>
<dbReference type="PANTHER" id="PTHR30589">
    <property type="entry name" value="PROLIPOPROTEIN DIACYLGLYCERYL TRANSFERASE"/>
    <property type="match status" value="1"/>
</dbReference>
<keyword evidence="9" id="KW-0449">Lipoprotein</keyword>
<dbReference type="GO" id="GO:0005886">
    <property type="term" value="C:plasma membrane"/>
    <property type="evidence" value="ECO:0007669"/>
    <property type="project" value="UniProtKB-SubCell"/>
</dbReference>
<keyword evidence="3 7" id="KW-0808">Transferase</keyword>
<evidence type="ECO:0000256" key="8">
    <source>
        <dbReference type="SAM" id="MobiDB-lite"/>
    </source>
</evidence>
<dbReference type="AlphaFoldDB" id="A0A511ACX0"/>
<organism evidence="9 10">
    <name type="scientific">Microbacterium aerolatum</name>
    <dbReference type="NCBI Taxonomy" id="153731"/>
    <lineage>
        <taxon>Bacteria</taxon>
        <taxon>Bacillati</taxon>
        <taxon>Actinomycetota</taxon>
        <taxon>Actinomycetes</taxon>
        <taxon>Micrococcales</taxon>
        <taxon>Microbacteriaceae</taxon>
        <taxon>Microbacterium</taxon>
    </lineage>
</organism>
<dbReference type="PANTHER" id="PTHR30589:SF0">
    <property type="entry name" value="PHOSPHATIDYLGLYCEROL--PROLIPOPROTEIN DIACYLGLYCERYL TRANSFERASE"/>
    <property type="match status" value="1"/>
</dbReference>
<name>A0A511ACX0_9MICO</name>
<evidence type="ECO:0000256" key="1">
    <source>
        <dbReference type="ARBA" id="ARBA00007150"/>
    </source>
</evidence>
<comment type="pathway">
    <text evidence="7">Protein modification; lipoprotein biosynthesis (diacylglyceryl transfer).</text>
</comment>
<evidence type="ECO:0000313" key="10">
    <source>
        <dbReference type="Proteomes" id="UP000321225"/>
    </source>
</evidence>
<feature type="binding site" evidence="7">
    <location>
        <position position="157"/>
    </location>
    <ligand>
        <name>a 1,2-diacyl-sn-glycero-3-phospho-(1'-sn-glycerol)</name>
        <dbReference type="ChEBI" id="CHEBI:64716"/>
    </ligand>
</feature>
<feature type="transmembrane region" description="Helical" evidence="7">
    <location>
        <begin position="225"/>
        <end position="243"/>
    </location>
</feature>
<keyword evidence="4 7" id="KW-0812">Transmembrane</keyword>
<keyword evidence="2 7" id="KW-1003">Cell membrane</keyword>
<dbReference type="Proteomes" id="UP000321225">
    <property type="component" value="Unassembled WGS sequence"/>
</dbReference>
<evidence type="ECO:0000256" key="6">
    <source>
        <dbReference type="ARBA" id="ARBA00023136"/>
    </source>
</evidence>
<evidence type="ECO:0000256" key="7">
    <source>
        <dbReference type="HAMAP-Rule" id="MF_01147"/>
    </source>
</evidence>
<dbReference type="RefSeq" id="WP_147038648.1">
    <property type="nucleotide sequence ID" value="NZ_BJUW01000004.1"/>
</dbReference>
<feature type="transmembrane region" description="Helical" evidence="7">
    <location>
        <begin position="200"/>
        <end position="218"/>
    </location>
</feature>
<feature type="transmembrane region" description="Helical" evidence="7">
    <location>
        <begin position="255"/>
        <end position="277"/>
    </location>
</feature>
<feature type="region of interest" description="Disordered" evidence="8">
    <location>
        <begin position="311"/>
        <end position="340"/>
    </location>
</feature>
<comment type="subcellular location">
    <subcellularLocation>
        <location evidence="7">Cell membrane</location>
        <topology evidence="7">Multi-pass membrane protein</topology>
    </subcellularLocation>
</comment>
<accession>A0A511ACX0</accession>
<dbReference type="Pfam" id="PF01790">
    <property type="entry name" value="LGT"/>
    <property type="match status" value="1"/>
</dbReference>
<sequence length="340" mass="37153">MSLAFHTALNGALTSIPSPEVSYFDLGPLRIHFYALCIIAGIVVATLMTNHRLTKRGAEPWVVIDIAILAVPLAIIGARIFHVLTHPNFYFGEGKNTWNPFEPGSVWAIWEGGIAIFGALIGGAVGAYLGCRWTGIRFWSFADALAPGLLLAQAMGRFGNWFNHELFGLPTDLPWGLEIESDNAAFPPGLAEGTLFHPTFLYEVIWNGVGVIFLLWIGKRLQLQWGKLFAIYLIWYSAGRILWESIRIDPSEIILGLRSNVWAAIIGVVLGIVILIVQTRRHPGTEPSPYMAGRGRKDADADVQSQNDLDDFVDVSEPPAEVTVGATATSTAPSTEDGSR</sequence>
<proteinExistence type="inferred from homology"/>
<feature type="transmembrane region" description="Helical" evidence="7">
    <location>
        <begin position="61"/>
        <end position="84"/>
    </location>
</feature>
<comment type="catalytic activity">
    <reaction evidence="7">
        <text>L-cysteinyl-[prolipoprotein] + a 1,2-diacyl-sn-glycero-3-phospho-(1'-sn-glycerol) = an S-1,2-diacyl-sn-glyceryl-L-cysteinyl-[prolipoprotein] + sn-glycerol 1-phosphate + H(+)</text>
        <dbReference type="Rhea" id="RHEA:56712"/>
        <dbReference type="Rhea" id="RHEA-COMP:14679"/>
        <dbReference type="Rhea" id="RHEA-COMP:14680"/>
        <dbReference type="ChEBI" id="CHEBI:15378"/>
        <dbReference type="ChEBI" id="CHEBI:29950"/>
        <dbReference type="ChEBI" id="CHEBI:57685"/>
        <dbReference type="ChEBI" id="CHEBI:64716"/>
        <dbReference type="ChEBI" id="CHEBI:140658"/>
        <dbReference type="EC" id="2.5.1.145"/>
    </reaction>
</comment>
<protein>
    <recommendedName>
        <fullName evidence="7">Phosphatidylglycerol--prolipoprotein diacylglyceryl transferase</fullName>
        <ecNumber evidence="7">2.5.1.145</ecNumber>
    </recommendedName>
</protein>
<dbReference type="GO" id="GO:0042158">
    <property type="term" value="P:lipoprotein biosynthetic process"/>
    <property type="evidence" value="ECO:0007669"/>
    <property type="project" value="UniProtKB-UniRule"/>
</dbReference>
<comment type="similarity">
    <text evidence="1 7">Belongs to the Lgt family.</text>
</comment>
<reference evidence="9 10" key="1">
    <citation type="submission" date="2019-07" db="EMBL/GenBank/DDBJ databases">
        <title>Whole genome shotgun sequence of Microbacterium aerolatum NBRC 103071.</title>
        <authorList>
            <person name="Hosoyama A."/>
            <person name="Uohara A."/>
            <person name="Ohji S."/>
            <person name="Ichikawa N."/>
        </authorList>
    </citation>
    <scope>NUCLEOTIDE SEQUENCE [LARGE SCALE GENOMIC DNA]</scope>
    <source>
        <strain evidence="9 10">NBRC 103071</strain>
    </source>
</reference>
<dbReference type="PROSITE" id="PS01311">
    <property type="entry name" value="LGT"/>
    <property type="match status" value="1"/>
</dbReference>
<keyword evidence="10" id="KW-1185">Reference proteome</keyword>
<dbReference type="UniPathway" id="UPA00664"/>
<keyword evidence="6 7" id="KW-0472">Membrane</keyword>
<keyword evidence="5 7" id="KW-1133">Transmembrane helix</keyword>
<dbReference type="EC" id="2.5.1.145" evidence="7"/>
<dbReference type="EMBL" id="BJUW01000004">
    <property type="protein sequence ID" value="GEK86015.1"/>
    <property type="molecule type" value="Genomic_DNA"/>
</dbReference>
<dbReference type="OrthoDB" id="871140at2"/>
<dbReference type="HAMAP" id="MF_01147">
    <property type="entry name" value="Lgt"/>
    <property type="match status" value="1"/>
</dbReference>
<dbReference type="GO" id="GO:0008961">
    <property type="term" value="F:phosphatidylglycerol-prolipoprotein diacylglyceryl transferase activity"/>
    <property type="evidence" value="ECO:0007669"/>
    <property type="project" value="UniProtKB-UniRule"/>
</dbReference>
<evidence type="ECO:0000256" key="3">
    <source>
        <dbReference type="ARBA" id="ARBA00022679"/>
    </source>
</evidence>
<feature type="transmembrane region" description="Helical" evidence="7">
    <location>
        <begin position="136"/>
        <end position="156"/>
    </location>
</feature>
<evidence type="ECO:0000256" key="4">
    <source>
        <dbReference type="ARBA" id="ARBA00022692"/>
    </source>
</evidence>
<feature type="compositionally biased region" description="Polar residues" evidence="8">
    <location>
        <begin position="326"/>
        <end position="340"/>
    </location>
</feature>
<feature type="transmembrane region" description="Helical" evidence="7">
    <location>
        <begin position="104"/>
        <end position="129"/>
    </location>
</feature>
<evidence type="ECO:0000256" key="5">
    <source>
        <dbReference type="ARBA" id="ARBA00022989"/>
    </source>
</evidence>
<evidence type="ECO:0000313" key="9">
    <source>
        <dbReference type="EMBL" id="GEK86015.1"/>
    </source>
</evidence>
<comment type="function">
    <text evidence="7">Catalyzes the transfer of the diacylglyceryl group from phosphatidylglycerol to the sulfhydryl group of the N-terminal cysteine of a prolipoprotein, the first step in the formation of mature lipoproteins.</text>
</comment>
<comment type="caution">
    <text evidence="9">The sequence shown here is derived from an EMBL/GenBank/DDBJ whole genome shotgun (WGS) entry which is preliminary data.</text>
</comment>
<dbReference type="NCBIfam" id="TIGR00544">
    <property type="entry name" value="lgt"/>
    <property type="match status" value="1"/>
</dbReference>
<gene>
    <name evidence="9" type="primary">lgt2</name>
    <name evidence="7" type="synonym">lgt</name>
    <name evidence="9" type="ORF">MAE01_11910</name>
</gene>